<dbReference type="eggNOG" id="ENOG5030B2N">
    <property type="taxonomic scope" value="Bacteria"/>
</dbReference>
<reference evidence="2" key="1">
    <citation type="submission" date="2012-09" db="EMBL/GenBank/DDBJ databases">
        <authorList>
            <person name="Weinstock G."/>
            <person name="Sodergren E."/>
            <person name="Clifton S."/>
            <person name="Fulton L."/>
            <person name="Fulton B."/>
            <person name="Courtney L."/>
            <person name="Fronick C."/>
            <person name="Harrison M."/>
            <person name="Strong C."/>
            <person name="Farmer C."/>
            <person name="Delehaunty K."/>
            <person name="Markovic C."/>
            <person name="Hall O."/>
            <person name="Minx P."/>
            <person name="Tomlinson C."/>
            <person name="Mitreva M."/>
            <person name="Nelson J."/>
            <person name="Hou S."/>
            <person name="Wollam A."/>
            <person name="Pepin K.H."/>
            <person name="Johnson M."/>
            <person name="Bhonagiri V."/>
            <person name="Nash W.E."/>
            <person name="Suruliraj S."/>
            <person name="Warren W."/>
            <person name="Chinwalla A."/>
            <person name="Mardis E.R."/>
            <person name="Wilson R.K."/>
        </authorList>
    </citation>
    <scope>NUCLEOTIDE SEQUENCE [LARGE SCALE GENOMIC DNA]</scope>
    <source>
        <strain evidence="2">OS1</strain>
    </source>
</reference>
<dbReference type="AlphaFoldDB" id="A0A0T5XCV5"/>
<dbReference type="RefSeq" id="WP_057940794.1">
    <property type="nucleotide sequence ID" value="NZ_ACJX03000001.1"/>
</dbReference>
<accession>A0A0T5XCV5</accession>
<dbReference type="Proteomes" id="UP000005273">
    <property type="component" value="Unassembled WGS sequence"/>
</dbReference>
<name>A0A0T5XCV5_9BACT</name>
<dbReference type="OrthoDB" id="3551at2"/>
<comment type="caution">
    <text evidence="1">The sequence shown here is derived from an EMBL/GenBank/DDBJ whole genome shotgun (WGS) entry which is preliminary data.</text>
</comment>
<evidence type="ECO:0000313" key="2">
    <source>
        <dbReference type="Proteomes" id="UP000005273"/>
    </source>
</evidence>
<evidence type="ECO:0000313" key="1">
    <source>
        <dbReference type="EMBL" id="KRT35589.1"/>
    </source>
</evidence>
<dbReference type="EMBL" id="ACJX03000001">
    <property type="protein sequence ID" value="KRT35589.1"/>
    <property type="molecule type" value="Genomic_DNA"/>
</dbReference>
<protein>
    <submittedName>
        <fullName evidence="1">Uncharacterized protein</fullName>
    </submittedName>
</protein>
<keyword evidence="2" id="KW-1185">Reference proteome</keyword>
<dbReference type="STRING" id="592015.HMPREF1705_02825"/>
<gene>
    <name evidence="1" type="ORF">HMPREF1705_02825</name>
</gene>
<proteinExistence type="predicted"/>
<sequence>MTGNVQGPEFAKFNAQELSAIRPSSAIPNGSLVKGLVLEKRGDGYIVEIQGQRMHAASSLDLEVGERFVGIWDSTHIPPLLKIKQDEMALHQKLTDFERSILQALLDRQLPVTEGLIKALSSLLMKMASSDDILSILIELYARGLPLDEANVKTLSWYLGLTDVEIRKYEKHIKDTLKNPEEMKDSEATEYLKSLLLLARPLKNVIYPYNFLPLLFHLDGDKSVKIWISSQEEPKKAVKLLFHFEGHNIGLVEGELVFADDAYGVTLRPKNDVVKELISKELPHLERALKSLSLQLIYLNLGPIKEIRNVAYQGFEAEA</sequence>
<organism evidence="1 2">
    <name type="scientific">Acetomicrobium hydrogeniformans ATCC BAA-1850</name>
    <dbReference type="NCBI Taxonomy" id="592015"/>
    <lineage>
        <taxon>Bacteria</taxon>
        <taxon>Thermotogati</taxon>
        <taxon>Synergistota</taxon>
        <taxon>Synergistia</taxon>
        <taxon>Synergistales</taxon>
        <taxon>Acetomicrobiaceae</taxon>
        <taxon>Acetomicrobium</taxon>
    </lineage>
</organism>